<keyword evidence="2" id="KW-1185">Reference proteome</keyword>
<accession>A0A0L0VSE7</accession>
<sequence>MSLGARNTNPQSLVLEPRLKALSLCLPVPLSEGHSKSLHFFSSKTQTTKTVCSDSILFLTSDPEAIIRAANAARRHLTQLIRSTQPSSMTDSPGNTTSIPHLADDTAEANALWIRRLEDLVIASALKSDKPAPTGHSNNDELDLQIFRTSAGPKFKGPFMEVNRWINCSLQIFFTTKNVTQAADKIKVVGSLLDKSNIPQFYTNELLKYLTGL</sequence>
<dbReference type="AlphaFoldDB" id="A0A0L0VSE7"/>
<evidence type="ECO:0000313" key="2">
    <source>
        <dbReference type="Proteomes" id="UP000054564"/>
    </source>
</evidence>
<organism evidence="1 2">
    <name type="scientific">Puccinia striiformis f. sp. tritici PST-78</name>
    <dbReference type="NCBI Taxonomy" id="1165861"/>
    <lineage>
        <taxon>Eukaryota</taxon>
        <taxon>Fungi</taxon>
        <taxon>Dikarya</taxon>
        <taxon>Basidiomycota</taxon>
        <taxon>Pucciniomycotina</taxon>
        <taxon>Pucciniomycetes</taxon>
        <taxon>Pucciniales</taxon>
        <taxon>Pucciniaceae</taxon>
        <taxon>Puccinia</taxon>
    </lineage>
</organism>
<dbReference type="STRING" id="1165861.A0A0L0VSE7"/>
<evidence type="ECO:0000313" key="1">
    <source>
        <dbReference type="EMBL" id="KNF02208.1"/>
    </source>
</evidence>
<protein>
    <submittedName>
        <fullName evidence="1">Uncharacterized protein</fullName>
    </submittedName>
</protein>
<gene>
    <name evidence="1" type="ORF">PSTG_04707</name>
</gene>
<reference evidence="2" key="1">
    <citation type="submission" date="2014-03" db="EMBL/GenBank/DDBJ databases">
        <title>The Genome Sequence of Puccinia striiformis f. sp. tritici PST-78.</title>
        <authorList>
            <consortium name="The Broad Institute Genome Sequencing Platform"/>
            <person name="Cuomo C."/>
            <person name="Hulbert S."/>
            <person name="Chen X."/>
            <person name="Walker B."/>
            <person name="Young S.K."/>
            <person name="Zeng Q."/>
            <person name="Gargeya S."/>
            <person name="Fitzgerald M."/>
            <person name="Haas B."/>
            <person name="Abouelleil A."/>
            <person name="Alvarado L."/>
            <person name="Arachchi H.M."/>
            <person name="Berlin A.M."/>
            <person name="Chapman S.B."/>
            <person name="Goldberg J."/>
            <person name="Griggs A."/>
            <person name="Gujja S."/>
            <person name="Hansen M."/>
            <person name="Howarth C."/>
            <person name="Imamovic A."/>
            <person name="Larimer J."/>
            <person name="McCowan C."/>
            <person name="Montmayeur A."/>
            <person name="Murphy C."/>
            <person name="Neiman D."/>
            <person name="Pearson M."/>
            <person name="Priest M."/>
            <person name="Roberts A."/>
            <person name="Saif S."/>
            <person name="Shea T."/>
            <person name="Sisk P."/>
            <person name="Sykes S."/>
            <person name="Wortman J."/>
            <person name="Nusbaum C."/>
            <person name="Birren B."/>
        </authorList>
    </citation>
    <scope>NUCLEOTIDE SEQUENCE [LARGE SCALE GENOMIC DNA]</scope>
    <source>
        <strain evidence="2">race PST-78</strain>
    </source>
</reference>
<comment type="caution">
    <text evidence="1">The sequence shown here is derived from an EMBL/GenBank/DDBJ whole genome shotgun (WGS) entry which is preliminary data.</text>
</comment>
<name>A0A0L0VSE7_9BASI</name>
<proteinExistence type="predicted"/>
<dbReference type="Proteomes" id="UP000054564">
    <property type="component" value="Unassembled WGS sequence"/>
</dbReference>
<dbReference type="EMBL" id="AJIL01000025">
    <property type="protein sequence ID" value="KNF02208.1"/>
    <property type="molecule type" value="Genomic_DNA"/>
</dbReference>